<dbReference type="Pfam" id="PF13359">
    <property type="entry name" value="DDE_Tnp_4"/>
    <property type="match status" value="1"/>
</dbReference>
<keyword evidence="2" id="KW-0479">Metal-binding</keyword>
<dbReference type="Proteomes" id="UP001272987">
    <property type="component" value="Unassembled WGS sequence"/>
</dbReference>
<evidence type="ECO:0000313" key="5">
    <source>
        <dbReference type="EMBL" id="MDX3024971.1"/>
    </source>
</evidence>
<dbReference type="RefSeq" id="WP_319167362.1">
    <property type="nucleotide sequence ID" value="NZ_JARAWP010000040.1"/>
</dbReference>
<evidence type="ECO:0000256" key="2">
    <source>
        <dbReference type="ARBA" id="ARBA00022723"/>
    </source>
</evidence>
<comment type="cofactor">
    <cofactor evidence="1">
        <name>a divalent metal cation</name>
        <dbReference type="ChEBI" id="CHEBI:60240"/>
    </cofactor>
</comment>
<dbReference type="EMBL" id="JARAWP010000040">
    <property type="protein sequence ID" value="MDX3024971.1"/>
    <property type="molecule type" value="Genomic_DNA"/>
</dbReference>
<feature type="domain" description="Transposase Helix-turn-helix" evidence="4">
    <location>
        <begin position="31"/>
        <end position="83"/>
    </location>
</feature>
<comment type="caution">
    <text evidence="5">The sequence shown here is derived from an EMBL/GenBank/DDBJ whole genome shotgun (WGS) entry which is preliminary data.</text>
</comment>
<evidence type="ECO:0000313" key="6">
    <source>
        <dbReference type="Proteomes" id="UP001272987"/>
    </source>
</evidence>
<evidence type="ECO:0000256" key="1">
    <source>
        <dbReference type="ARBA" id="ARBA00001968"/>
    </source>
</evidence>
<protein>
    <submittedName>
        <fullName evidence="5">Transposase</fullName>
    </submittedName>
</protein>
<name>A0ABU4MA35_9ACTN</name>
<sequence>MVPYSAALDLPHALVEWVTMLIVTREGDRRCKLPPHQRALVGLVYLRRHDTLTQLAAGFGISVGTAHAYTAAAVIDLLADRAPGLLRTLREADPDYVLLDGTLAECDRVGDSRADFSQKHRRHGVNVQVVTDPAGRLLWISPALPGRAHDLTAARTHRIIRICERQGIPILADRAYMGAGPWVTTPRRRPPGRGLTPTQQTVNRALSAARAPVERGIARLKSWRIFRRSRCSPNRMTSIAAAVLTLERHR</sequence>
<keyword evidence="6" id="KW-1185">Reference proteome</keyword>
<dbReference type="InterPro" id="IPR027806">
    <property type="entry name" value="HARBI1_dom"/>
</dbReference>
<organism evidence="5 6">
    <name type="scientific">Streptomyces acidiscabies</name>
    <dbReference type="NCBI Taxonomy" id="42234"/>
    <lineage>
        <taxon>Bacteria</taxon>
        <taxon>Bacillati</taxon>
        <taxon>Actinomycetota</taxon>
        <taxon>Actinomycetes</taxon>
        <taxon>Kitasatosporales</taxon>
        <taxon>Streptomycetaceae</taxon>
        <taxon>Streptomyces</taxon>
    </lineage>
</organism>
<dbReference type="InterPro" id="IPR027805">
    <property type="entry name" value="Transposase_HTH_dom"/>
</dbReference>
<evidence type="ECO:0000259" key="3">
    <source>
        <dbReference type="Pfam" id="PF13359"/>
    </source>
</evidence>
<reference evidence="5 6" key="1">
    <citation type="journal article" date="2023" name="Microb. Genom.">
        <title>Mesoterricola silvestris gen. nov., sp. nov., Mesoterricola sediminis sp. nov., Geothrix oryzae sp. nov., Geothrix edaphica sp. nov., Geothrix rubra sp. nov., and Geothrix limicola sp. nov., six novel members of Acidobacteriota isolated from soils.</title>
        <authorList>
            <person name="Weisberg A.J."/>
            <person name="Pearce E."/>
            <person name="Kramer C.G."/>
            <person name="Chang J.H."/>
            <person name="Clarke C.R."/>
        </authorList>
    </citation>
    <scope>NUCLEOTIDE SEQUENCE [LARGE SCALE GENOMIC DNA]</scope>
    <source>
        <strain evidence="5 6">NB05-1H</strain>
    </source>
</reference>
<dbReference type="Pfam" id="PF13613">
    <property type="entry name" value="HTH_Tnp_4"/>
    <property type="match status" value="1"/>
</dbReference>
<evidence type="ECO:0000259" key="4">
    <source>
        <dbReference type="Pfam" id="PF13613"/>
    </source>
</evidence>
<gene>
    <name evidence="5" type="ORF">PV666_44970</name>
</gene>
<proteinExistence type="predicted"/>
<feature type="domain" description="DDE Tnp4" evidence="3">
    <location>
        <begin position="99"/>
        <end position="246"/>
    </location>
</feature>
<accession>A0ABU4MA35</accession>